<proteinExistence type="predicted"/>
<accession>A0A7S1M9B5</accession>
<dbReference type="PANTHER" id="PTHR10826">
    <property type="entry name" value="COMPLEMENT COMPONENT 1"/>
    <property type="match status" value="1"/>
</dbReference>
<sequence length="229" mass="25151">MFRVASRIAARPVAAAASAAALRVAQPVFAAPAFAAVRHASRLSAAAKEELDDELSNERVMPQLPEGWTVQHKKGESRFTMTKKHGDEQLSIICQLQVLDPEVAERRANGDAADAVEHFPFTLHIVRGGKCLDFSLTHADGELVIDGMTHYESAAVAQDDSAEGEVRKERHYQGPTFAELNSGFVDAIVDYLEARGVNDDLSTFVAQYSYAIEQQEYENWLRAVADFTA</sequence>
<dbReference type="GO" id="GO:0005759">
    <property type="term" value="C:mitochondrial matrix"/>
    <property type="evidence" value="ECO:0007669"/>
    <property type="project" value="InterPro"/>
</dbReference>
<dbReference type="AlphaFoldDB" id="A0A7S1M9B5"/>
<evidence type="ECO:0008006" key="2">
    <source>
        <dbReference type="Google" id="ProtNLM"/>
    </source>
</evidence>
<dbReference type="InterPro" id="IPR003428">
    <property type="entry name" value="MAM33"/>
</dbReference>
<dbReference type="InterPro" id="IPR036561">
    <property type="entry name" value="MAM33_sf"/>
</dbReference>
<dbReference type="EMBL" id="HBGF01029536">
    <property type="protein sequence ID" value="CAD9125436.1"/>
    <property type="molecule type" value="Transcribed_RNA"/>
</dbReference>
<dbReference type="Pfam" id="PF02330">
    <property type="entry name" value="MAM33"/>
    <property type="match status" value="1"/>
</dbReference>
<reference evidence="1" key="1">
    <citation type="submission" date="2021-01" db="EMBL/GenBank/DDBJ databases">
        <authorList>
            <person name="Corre E."/>
            <person name="Pelletier E."/>
            <person name="Niang G."/>
            <person name="Scheremetjew M."/>
            <person name="Finn R."/>
            <person name="Kale V."/>
            <person name="Holt S."/>
            <person name="Cochrane G."/>
            <person name="Meng A."/>
            <person name="Brown T."/>
            <person name="Cohen L."/>
        </authorList>
    </citation>
    <scope>NUCLEOTIDE SEQUENCE</scope>
    <source>
        <strain evidence="1">CCAP 1951/1</strain>
    </source>
</reference>
<organism evidence="1">
    <name type="scientific">Neobodo designis</name>
    <name type="common">Flagellated protozoan</name>
    <name type="synonym">Bodo designis</name>
    <dbReference type="NCBI Taxonomy" id="312471"/>
    <lineage>
        <taxon>Eukaryota</taxon>
        <taxon>Discoba</taxon>
        <taxon>Euglenozoa</taxon>
        <taxon>Kinetoplastea</taxon>
        <taxon>Metakinetoplastina</taxon>
        <taxon>Neobodonida</taxon>
        <taxon>Neobodo</taxon>
    </lineage>
</organism>
<name>A0A7S1M9B5_NEODS</name>
<dbReference type="SUPFAM" id="SSF54529">
    <property type="entry name" value="Mitochondrial glycoprotein MAM33-like"/>
    <property type="match status" value="1"/>
</dbReference>
<dbReference type="PANTHER" id="PTHR10826:SF1">
    <property type="entry name" value="COMPLEMENT COMPONENT 1 Q SUBCOMPONENT-BINDING PROTEIN, MITOCHONDRIAL"/>
    <property type="match status" value="1"/>
</dbReference>
<protein>
    <recommendedName>
        <fullName evidence="2">Mitochondrial glycoprotein</fullName>
    </recommendedName>
</protein>
<evidence type="ECO:0000313" key="1">
    <source>
        <dbReference type="EMBL" id="CAD9125436.1"/>
    </source>
</evidence>
<dbReference type="Gene3D" id="3.10.280.10">
    <property type="entry name" value="Mitochondrial glycoprotein"/>
    <property type="match status" value="1"/>
</dbReference>
<gene>
    <name evidence="1" type="ORF">NDES1114_LOCUS19603</name>
</gene>